<keyword evidence="2" id="KW-1185">Reference proteome</keyword>
<dbReference type="Proteomes" id="UP000276133">
    <property type="component" value="Unassembled WGS sequence"/>
</dbReference>
<dbReference type="AlphaFoldDB" id="A0A3M7RBG5"/>
<gene>
    <name evidence="1" type="ORF">BpHYR1_013780</name>
</gene>
<comment type="caution">
    <text evidence="1">The sequence shown here is derived from an EMBL/GenBank/DDBJ whole genome shotgun (WGS) entry which is preliminary data.</text>
</comment>
<name>A0A3M7RBG5_BRAPC</name>
<reference evidence="1 2" key="1">
    <citation type="journal article" date="2018" name="Sci. Rep.">
        <title>Genomic signatures of local adaptation to the degree of environmental predictability in rotifers.</title>
        <authorList>
            <person name="Franch-Gras L."/>
            <person name="Hahn C."/>
            <person name="Garcia-Roger E.M."/>
            <person name="Carmona M.J."/>
            <person name="Serra M."/>
            <person name="Gomez A."/>
        </authorList>
    </citation>
    <scope>NUCLEOTIDE SEQUENCE [LARGE SCALE GENOMIC DNA]</scope>
    <source>
        <strain evidence="1">HYR1</strain>
    </source>
</reference>
<organism evidence="1 2">
    <name type="scientific">Brachionus plicatilis</name>
    <name type="common">Marine rotifer</name>
    <name type="synonym">Brachionus muelleri</name>
    <dbReference type="NCBI Taxonomy" id="10195"/>
    <lineage>
        <taxon>Eukaryota</taxon>
        <taxon>Metazoa</taxon>
        <taxon>Spiralia</taxon>
        <taxon>Gnathifera</taxon>
        <taxon>Rotifera</taxon>
        <taxon>Eurotatoria</taxon>
        <taxon>Monogononta</taxon>
        <taxon>Pseudotrocha</taxon>
        <taxon>Ploima</taxon>
        <taxon>Brachionidae</taxon>
        <taxon>Brachionus</taxon>
    </lineage>
</organism>
<proteinExistence type="predicted"/>
<dbReference type="EMBL" id="REGN01003816">
    <property type="protein sequence ID" value="RNA20598.1"/>
    <property type="molecule type" value="Genomic_DNA"/>
</dbReference>
<evidence type="ECO:0000313" key="2">
    <source>
        <dbReference type="Proteomes" id="UP000276133"/>
    </source>
</evidence>
<evidence type="ECO:0000313" key="1">
    <source>
        <dbReference type="EMBL" id="RNA20598.1"/>
    </source>
</evidence>
<accession>A0A3M7RBG5</accession>
<protein>
    <submittedName>
        <fullName evidence="1">Uncharacterized protein</fullName>
    </submittedName>
</protein>
<sequence>MFAVYFQNLNGSEKRSSLLRLHINIIEISIKERDHIINFFNIIPSKIIRLKQTIAYFNQDKILYKLIYHTCIRIILTTEDIFLSGYLLHLSIEHAENFFFSSKRLFELSKRYLAGRLSHSVPLIVKLIIQLSLCTDN</sequence>